<reference evidence="2 3" key="1">
    <citation type="journal article" date="2016" name="Mol. Biol. Evol.">
        <title>Genome-Wide Survey of Gut Fungi (Harpellales) Reveals the First Horizontally Transferred Ubiquitin Gene from a Mosquito Host.</title>
        <authorList>
            <person name="Wang Y."/>
            <person name="White M.M."/>
            <person name="Kvist S."/>
            <person name="Moncalvo J.M."/>
        </authorList>
    </citation>
    <scope>NUCLEOTIDE SEQUENCE [LARGE SCALE GENOMIC DNA]</scope>
    <source>
        <strain evidence="2 3">ALG-7-W6</strain>
    </source>
</reference>
<sequence length="173" mass="19753">MRIAENTRGSNGKGENSSSEFYHSVYSKPPNIYKNTPPSYFVGQVTTHKNGSIFIRNIDSRRIKIGMRGKQQNLIQEANRSWVQDRRLEILDSSRTNNETFRNDHRYKIDELEGTQGKDQGPSKGGGKANKGRKLFIEEYGKLHLQSTSNVDSHIFWTIDVKKTSGTEKQGFI</sequence>
<feature type="region of interest" description="Disordered" evidence="1">
    <location>
        <begin position="1"/>
        <end position="22"/>
    </location>
</feature>
<organism evidence="2 3">
    <name type="scientific">Smittium mucronatum</name>
    <dbReference type="NCBI Taxonomy" id="133383"/>
    <lineage>
        <taxon>Eukaryota</taxon>
        <taxon>Fungi</taxon>
        <taxon>Fungi incertae sedis</taxon>
        <taxon>Zoopagomycota</taxon>
        <taxon>Kickxellomycotina</taxon>
        <taxon>Harpellomycetes</taxon>
        <taxon>Harpellales</taxon>
        <taxon>Legeriomycetaceae</taxon>
        <taxon>Smittium</taxon>
    </lineage>
</organism>
<evidence type="ECO:0000313" key="3">
    <source>
        <dbReference type="Proteomes" id="UP000187455"/>
    </source>
</evidence>
<dbReference type="Proteomes" id="UP000187455">
    <property type="component" value="Unassembled WGS sequence"/>
</dbReference>
<accession>A0A1R0H5G9</accession>
<feature type="region of interest" description="Disordered" evidence="1">
    <location>
        <begin position="101"/>
        <end position="130"/>
    </location>
</feature>
<feature type="compositionally biased region" description="Low complexity" evidence="1">
    <location>
        <begin position="9"/>
        <end position="20"/>
    </location>
</feature>
<keyword evidence="3" id="KW-1185">Reference proteome</keyword>
<comment type="caution">
    <text evidence="2">The sequence shown here is derived from an EMBL/GenBank/DDBJ whole genome shotgun (WGS) entry which is preliminary data.</text>
</comment>
<evidence type="ECO:0000256" key="1">
    <source>
        <dbReference type="SAM" id="MobiDB-lite"/>
    </source>
</evidence>
<protein>
    <submittedName>
        <fullName evidence="2">Uncharacterized protein</fullName>
    </submittedName>
</protein>
<gene>
    <name evidence="2" type="ORF">AYI68_g1513</name>
</gene>
<dbReference type="EMBL" id="LSSL01000538">
    <property type="protein sequence ID" value="OLY84324.1"/>
    <property type="molecule type" value="Genomic_DNA"/>
</dbReference>
<evidence type="ECO:0000313" key="2">
    <source>
        <dbReference type="EMBL" id="OLY84324.1"/>
    </source>
</evidence>
<name>A0A1R0H5G9_9FUNG</name>
<feature type="compositionally biased region" description="Basic and acidic residues" evidence="1">
    <location>
        <begin position="101"/>
        <end position="111"/>
    </location>
</feature>
<dbReference type="AlphaFoldDB" id="A0A1R0H5G9"/>
<proteinExistence type="predicted"/>